<feature type="compositionally biased region" description="Polar residues" evidence="1">
    <location>
        <begin position="1"/>
        <end position="19"/>
    </location>
</feature>
<feature type="region of interest" description="Disordered" evidence="1">
    <location>
        <begin position="1"/>
        <end position="25"/>
    </location>
</feature>
<dbReference type="AlphaFoldDB" id="A0A0A9FAU0"/>
<accession>A0A0A9FAU0</accession>
<organism evidence="2">
    <name type="scientific">Arundo donax</name>
    <name type="common">Giant reed</name>
    <name type="synonym">Donax arundinaceus</name>
    <dbReference type="NCBI Taxonomy" id="35708"/>
    <lineage>
        <taxon>Eukaryota</taxon>
        <taxon>Viridiplantae</taxon>
        <taxon>Streptophyta</taxon>
        <taxon>Embryophyta</taxon>
        <taxon>Tracheophyta</taxon>
        <taxon>Spermatophyta</taxon>
        <taxon>Magnoliopsida</taxon>
        <taxon>Liliopsida</taxon>
        <taxon>Poales</taxon>
        <taxon>Poaceae</taxon>
        <taxon>PACMAD clade</taxon>
        <taxon>Arundinoideae</taxon>
        <taxon>Arundineae</taxon>
        <taxon>Arundo</taxon>
    </lineage>
</organism>
<reference evidence="2" key="1">
    <citation type="submission" date="2014-09" db="EMBL/GenBank/DDBJ databases">
        <authorList>
            <person name="Magalhaes I.L.F."/>
            <person name="Oliveira U."/>
            <person name="Santos F.R."/>
            <person name="Vidigal T.H.D.A."/>
            <person name="Brescovit A.D."/>
            <person name="Santos A.J."/>
        </authorList>
    </citation>
    <scope>NUCLEOTIDE SEQUENCE</scope>
    <source>
        <tissue evidence="2">Shoot tissue taken approximately 20 cm above the soil surface</tissue>
    </source>
</reference>
<reference evidence="2" key="2">
    <citation type="journal article" date="2015" name="Data Brief">
        <title>Shoot transcriptome of the giant reed, Arundo donax.</title>
        <authorList>
            <person name="Barrero R.A."/>
            <person name="Guerrero F.D."/>
            <person name="Moolhuijzen P."/>
            <person name="Goolsby J.A."/>
            <person name="Tidwell J."/>
            <person name="Bellgard S.E."/>
            <person name="Bellgard M.I."/>
        </authorList>
    </citation>
    <scope>NUCLEOTIDE SEQUENCE</scope>
    <source>
        <tissue evidence="2">Shoot tissue taken approximately 20 cm above the soil surface</tissue>
    </source>
</reference>
<evidence type="ECO:0000256" key="1">
    <source>
        <dbReference type="SAM" id="MobiDB-lite"/>
    </source>
</evidence>
<sequence>MVDSSSYSCGNKSCQQKSPQHGDSHKYVTGFLDNMVLLS</sequence>
<dbReference type="EMBL" id="GBRH01190635">
    <property type="protein sequence ID" value="JAE07261.1"/>
    <property type="molecule type" value="Transcribed_RNA"/>
</dbReference>
<protein>
    <submittedName>
        <fullName evidence="2">Uncharacterized protein</fullName>
    </submittedName>
</protein>
<name>A0A0A9FAU0_ARUDO</name>
<proteinExistence type="predicted"/>
<evidence type="ECO:0000313" key="2">
    <source>
        <dbReference type="EMBL" id="JAE07261.1"/>
    </source>
</evidence>